<dbReference type="SUPFAM" id="SSF49373">
    <property type="entry name" value="Invasin/intimin cell-adhesion fragments"/>
    <property type="match status" value="2"/>
</dbReference>
<gene>
    <name evidence="2" type="ORF">ACFP56_17610</name>
</gene>
<reference evidence="3" key="1">
    <citation type="journal article" date="2019" name="Int. J. Syst. Evol. Microbiol.">
        <title>The Global Catalogue of Microorganisms (GCM) 10K type strain sequencing project: providing services to taxonomists for standard genome sequencing and annotation.</title>
        <authorList>
            <consortium name="The Broad Institute Genomics Platform"/>
            <consortium name="The Broad Institute Genome Sequencing Center for Infectious Disease"/>
            <person name="Wu L."/>
            <person name="Ma J."/>
        </authorList>
    </citation>
    <scope>NUCLEOTIDE SEQUENCE [LARGE SCALE GENOMIC DNA]</scope>
    <source>
        <strain evidence="3">PCU 280</strain>
    </source>
</reference>
<protein>
    <submittedName>
        <fullName evidence="2">S-layer homology domain-containing protein</fullName>
    </submittedName>
</protein>
<organism evidence="2 3">
    <name type="scientific">Paenibacillus septentrionalis</name>
    <dbReference type="NCBI Taxonomy" id="429342"/>
    <lineage>
        <taxon>Bacteria</taxon>
        <taxon>Bacillati</taxon>
        <taxon>Bacillota</taxon>
        <taxon>Bacilli</taxon>
        <taxon>Bacillales</taxon>
        <taxon>Paenibacillaceae</taxon>
        <taxon>Paenibacillus</taxon>
    </lineage>
</organism>
<dbReference type="Gene3D" id="2.60.40.1080">
    <property type="match status" value="2"/>
</dbReference>
<name>A0ABW1V9Z4_9BACL</name>
<dbReference type="Pfam" id="PF18316">
    <property type="entry name" value="S-l_SbsC_C"/>
    <property type="match status" value="1"/>
</dbReference>
<feature type="domain" description="SLH" evidence="1">
    <location>
        <begin position="1178"/>
        <end position="1238"/>
    </location>
</feature>
<dbReference type="PANTHER" id="PTHR43308:SF5">
    <property type="entry name" value="S-LAYER PROTEIN _ PEPTIDOGLYCAN ENDO-BETA-N-ACETYLGLUCOSAMINIDASE"/>
    <property type="match status" value="1"/>
</dbReference>
<dbReference type="InterPro" id="IPR013783">
    <property type="entry name" value="Ig-like_fold"/>
</dbReference>
<dbReference type="InterPro" id="IPR040751">
    <property type="entry name" value="SbsC_C"/>
</dbReference>
<sequence>MKTMITLLIRRSHITSRQWPLLQKPFLLLLIFSVLLSSLATAVPVARAGNDAVPLEESGWVLVGSAEELAYINKNQAAYIDRQIRLTHDIDMTGYEWIPFGDGAATFSGIFDGRGHKIKGVSIDGGSRTNVGFFGRVSGTIQNLGVEVLATGGEYTGGLVGHLFGGSIIRSYSQGSVIGGDNNRIGSVNSSGGLVGGANGDSSIIQSYSTADVKSGGASNQYAGGLVGSQGAGTIENAYATGTVTDTNVGFLYYINIGGLTGQLIYGTVTNSYASGAVTATADPMYTAIGGLIGTFANVQNTSIVSSYFDQMTTLQSKGLGTGNSHEPTGLSTDDMKSIASYGAGWDFINDWAIHSGVNDGYPYLRPVILSEQLPQALKGDSYLHVLEAIDGAGNGLFWSASGVPTGMALSDDGTLTGSPAESGIFQIKVSVIDAGSNVASADLSLIVNELAPDITDFNVAPGNVLGSVNVTATASDQEHAFAYVIGDDAGVRPLLGQPLPSDVTIYSLGSDIADVQSGHILQLYELDNAQHIQAWSSLQLAPSHIQSQIRVAGISLDATELTLVAGGAARKLTATIEPENASNQAVSWTSSDSVVAMVNQSGEVTPVSEGTAVITAMTEDGWHTAYATVTVQPLPEVVGNVKGTVMGTGDTPLSGAKIVVGAVEGSTDAEGNFHLVNIGAGSQPLAITAAGYVEYKATVDIEAGQTVDVGRIDMTLAPIAVTGISLDATELTLVAGGAARKLTATIEPENASNQAVSWTSSNSVVAMVNQSGEVTPVSEGTAVITAMTEDGWHTAYATVTVQPLPPVVGNVTGTVMGTGDTALSGAKIVVGAVEGSTDAEGNFHLVNIGAGSQPLAITAAGYVEYKATVDIEAGQTVDVGRIDMKAVPRPTPNPSYPPASGGEVKNEEMSITINGRTIKVTMAKEQENDGRSVLRLILDAEFIESIFEASDIEEVVLDINNEDPIVKVDFSAEALRVLANDKPHAVIRIAVNGASSSFPLHMLNIEEHDATVTAVIARMAKSDQDELTAALDEKGHTMLAESMSFYLYRDGDMVEVEDTYMERTVSLAGDVNPDHTTVVQLDHAGKPHFVPSVFETGTATFYSVHHGAYTVIASERAFADTEGHWAHKEIELLANKLIINGEDLNSFNPENAITRAEFIAMLVRSLGLAEKPKQATFTDIPSDEVWFAGSVGAASAAGLIEGFEDGAFRPNALVTREQMTVIMGRAVSYAGELPSENVTALERFSDFDEIADWAKASASQLYAAGMMRGVEQEKLAPQAPATRAQSAVLIKRMLEYVEFVNEAT</sequence>
<dbReference type="PANTHER" id="PTHR43308">
    <property type="entry name" value="OUTER MEMBRANE PROTEIN ALPHA-RELATED"/>
    <property type="match status" value="1"/>
</dbReference>
<dbReference type="InterPro" id="IPR013784">
    <property type="entry name" value="Carb-bd-like_fold"/>
</dbReference>
<dbReference type="Gene3D" id="2.60.40.1120">
    <property type="entry name" value="Carboxypeptidase-like, regulatory domain"/>
    <property type="match status" value="1"/>
</dbReference>
<dbReference type="Proteomes" id="UP001596233">
    <property type="component" value="Unassembled WGS sequence"/>
</dbReference>
<dbReference type="InterPro" id="IPR051465">
    <property type="entry name" value="Cell_Envelope_Struct_Comp"/>
</dbReference>
<keyword evidence="3" id="KW-1185">Reference proteome</keyword>
<dbReference type="Gene3D" id="2.60.40.10">
    <property type="entry name" value="Immunoglobulins"/>
    <property type="match status" value="1"/>
</dbReference>
<dbReference type="SUPFAM" id="SSF49452">
    <property type="entry name" value="Starch-binding domain-like"/>
    <property type="match status" value="1"/>
</dbReference>
<dbReference type="Gene3D" id="2.160.20.110">
    <property type="match status" value="1"/>
</dbReference>
<dbReference type="SMART" id="SM00635">
    <property type="entry name" value="BID_2"/>
    <property type="match status" value="2"/>
</dbReference>
<dbReference type="InterPro" id="IPR003343">
    <property type="entry name" value="Big_2"/>
</dbReference>
<accession>A0ABW1V9Z4</accession>
<dbReference type="InterPro" id="IPR008964">
    <property type="entry name" value="Invasin/intimin_cell_adhesion"/>
</dbReference>
<dbReference type="Pfam" id="PF00395">
    <property type="entry name" value="SLH"/>
    <property type="match status" value="3"/>
</dbReference>
<dbReference type="Pfam" id="PF02368">
    <property type="entry name" value="Big_2"/>
    <property type="match status" value="2"/>
</dbReference>
<dbReference type="InterPro" id="IPR011493">
    <property type="entry name" value="GLUG"/>
</dbReference>
<evidence type="ECO:0000259" key="1">
    <source>
        <dbReference type="PROSITE" id="PS51272"/>
    </source>
</evidence>
<dbReference type="Pfam" id="PF07581">
    <property type="entry name" value="Glug"/>
    <property type="match status" value="1"/>
</dbReference>
<dbReference type="RefSeq" id="WP_379236987.1">
    <property type="nucleotide sequence ID" value="NZ_JBHSTE010000006.1"/>
</dbReference>
<dbReference type="EMBL" id="JBHSTE010000006">
    <property type="protein sequence ID" value="MFC6334448.1"/>
    <property type="molecule type" value="Genomic_DNA"/>
</dbReference>
<feature type="domain" description="SLH" evidence="1">
    <location>
        <begin position="1242"/>
        <end position="1305"/>
    </location>
</feature>
<dbReference type="InterPro" id="IPR001119">
    <property type="entry name" value="SLH_dom"/>
</dbReference>
<evidence type="ECO:0000313" key="3">
    <source>
        <dbReference type="Proteomes" id="UP001596233"/>
    </source>
</evidence>
<dbReference type="PROSITE" id="PS51272">
    <property type="entry name" value="SLH"/>
    <property type="match status" value="3"/>
</dbReference>
<comment type="caution">
    <text evidence="2">The sequence shown here is derived from an EMBL/GenBank/DDBJ whole genome shotgun (WGS) entry which is preliminary data.</text>
</comment>
<dbReference type="SUPFAM" id="SSF49464">
    <property type="entry name" value="Carboxypeptidase regulatory domain-like"/>
    <property type="match status" value="1"/>
</dbReference>
<dbReference type="Pfam" id="PF13620">
    <property type="entry name" value="CarboxypepD_reg"/>
    <property type="match status" value="1"/>
</dbReference>
<proteinExistence type="predicted"/>
<dbReference type="InterPro" id="IPR008969">
    <property type="entry name" value="CarboxyPept-like_regulatory"/>
</dbReference>
<evidence type="ECO:0000313" key="2">
    <source>
        <dbReference type="EMBL" id="MFC6334448.1"/>
    </source>
</evidence>
<feature type="domain" description="SLH" evidence="1">
    <location>
        <begin position="1114"/>
        <end position="1177"/>
    </location>
</feature>